<sequence length="503" mass="54313">MSTPSLEAGDVEKQLPRKGRTDGGHHGLSDGSDDRGSHSTAALAADRLEGPLRSFERQLIKYNVEARGIQRVEPDERHALTWKGYVSIFCLWFSINLAPVNITLGMLASQVFALSFTDAALCAVFGSLTGSLAVGYMATFGPISGIRSMVFARYTMGWWPSKLVVLLNLIVQLGYSMIGCVVAGQILSAVSSHGSMSVVVGIIIVAIIIWVITTFGITIYEVYERYAFVPQIIAISILYGVSASHFDLETPSEGDPRTVAGDRLSFFSLCLSAAITYAGGGADSFVYYPTHTSRPLVFILTTLGLTCSFTFSLLSGIGLASGIPSTPSYSTAYSTSQGALIVTALENRLDGFGRFLAVVIAFGIIANGVFPTYIAGINFQILGRAAARIPRFIWTTVGVVIYLVCALAGRNHLSEIFTNFLAVMGYWLAIWVAITIEEQVIFRWGTGYDWSVWNQRHKLPLGIAALLAFLVGWAGAILCMAQAWYTGPIARLVGEYGADVCSF</sequence>
<dbReference type="Gene3D" id="1.10.4160.10">
    <property type="entry name" value="Hydantoin permease"/>
    <property type="match status" value="1"/>
</dbReference>
<dbReference type="PANTHER" id="PTHR31806">
    <property type="entry name" value="PURINE-CYTOSINE PERMEASE FCY2-RELATED"/>
    <property type="match status" value="1"/>
</dbReference>
<evidence type="ECO:0000313" key="12">
    <source>
        <dbReference type="Proteomes" id="UP000664521"/>
    </source>
</evidence>
<feature type="compositionally biased region" description="Basic and acidic residues" evidence="9">
    <location>
        <begin position="10"/>
        <end position="37"/>
    </location>
</feature>
<evidence type="ECO:0000256" key="9">
    <source>
        <dbReference type="SAM" id="MobiDB-lite"/>
    </source>
</evidence>
<dbReference type="Proteomes" id="UP000664521">
    <property type="component" value="Unassembled WGS sequence"/>
</dbReference>
<dbReference type="GO" id="GO:0005886">
    <property type="term" value="C:plasma membrane"/>
    <property type="evidence" value="ECO:0007669"/>
    <property type="project" value="TreeGrafter"/>
</dbReference>
<feature type="region of interest" description="Disordered" evidence="9">
    <location>
        <begin position="1"/>
        <end position="38"/>
    </location>
</feature>
<accession>A0A8H3EZ67</accession>
<dbReference type="EMBL" id="CAJPDS010000012">
    <property type="protein sequence ID" value="CAF9912962.1"/>
    <property type="molecule type" value="Genomic_DNA"/>
</dbReference>
<keyword evidence="7 8" id="KW-0472">Membrane</keyword>
<evidence type="ECO:0000256" key="5">
    <source>
        <dbReference type="ARBA" id="ARBA00022692"/>
    </source>
</evidence>
<feature type="transmembrane region" description="Helical" evidence="10">
    <location>
        <begin position="198"/>
        <end position="220"/>
    </location>
</feature>
<dbReference type="GO" id="GO:0000329">
    <property type="term" value="C:fungal-type vacuole membrane"/>
    <property type="evidence" value="ECO:0007669"/>
    <property type="project" value="TreeGrafter"/>
</dbReference>
<evidence type="ECO:0000256" key="7">
    <source>
        <dbReference type="ARBA" id="ARBA00023136"/>
    </source>
</evidence>
<evidence type="ECO:0000256" key="1">
    <source>
        <dbReference type="ARBA" id="ARBA00004141"/>
    </source>
</evidence>
<evidence type="ECO:0000256" key="4">
    <source>
        <dbReference type="ARBA" id="ARBA00022553"/>
    </source>
</evidence>
<name>A0A8H3EZ67_9LECA</name>
<evidence type="ECO:0000256" key="2">
    <source>
        <dbReference type="ARBA" id="ARBA00008974"/>
    </source>
</evidence>
<keyword evidence="3 8" id="KW-0813">Transport</keyword>
<feature type="transmembrane region" description="Helical" evidence="10">
    <location>
        <begin position="416"/>
        <end position="434"/>
    </location>
</feature>
<keyword evidence="12" id="KW-1185">Reference proteome</keyword>
<feature type="transmembrane region" description="Helical" evidence="10">
    <location>
        <begin position="163"/>
        <end position="186"/>
    </location>
</feature>
<dbReference type="FunFam" id="1.10.4160.10:FF:000002">
    <property type="entry name" value="Purine-cytosine permease fcyB"/>
    <property type="match status" value="1"/>
</dbReference>
<feature type="transmembrane region" description="Helical" evidence="10">
    <location>
        <begin position="295"/>
        <end position="320"/>
    </location>
</feature>
<dbReference type="PANTHER" id="PTHR31806:SF8">
    <property type="entry name" value="TRANSPORTER, PUTATIVE (AFU_ORTHOLOGUE AFUA_2G03000)-RELATED"/>
    <property type="match status" value="1"/>
</dbReference>
<comment type="caution">
    <text evidence="11">The sequence shown here is derived from an EMBL/GenBank/DDBJ whole genome shotgun (WGS) entry which is preliminary data.</text>
</comment>
<dbReference type="OrthoDB" id="5428495at2759"/>
<keyword evidence="5 10" id="KW-0812">Transmembrane</keyword>
<dbReference type="GO" id="GO:0015851">
    <property type="term" value="P:nucleobase transport"/>
    <property type="evidence" value="ECO:0007669"/>
    <property type="project" value="UniProtKB-ARBA"/>
</dbReference>
<dbReference type="PIRSF" id="PIRSF002744">
    <property type="entry name" value="Pur-cyt_permease"/>
    <property type="match status" value="1"/>
</dbReference>
<feature type="transmembrane region" description="Helical" evidence="10">
    <location>
        <begin position="355"/>
        <end position="379"/>
    </location>
</feature>
<comment type="subcellular location">
    <subcellularLocation>
        <location evidence="1">Membrane</location>
        <topology evidence="1">Multi-pass membrane protein</topology>
    </subcellularLocation>
</comment>
<evidence type="ECO:0000256" key="8">
    <source>
        <dbReference type="PIRNR" id="PIRNR002744"/>
    </source>
</evidence>
<feature type="transmembrane region" description="Helical" evidence="10">
    <location>
        <begin position="391"/>
        <end position="410"/>
    </location>
</feature>
<evidence type="ECO:0000256" key="10">
    <source>
        <dbReference type="SAM" id="Phobius"/>
    </source>
</evidence>
<evidence type="ECO:0000256" key="3">
    <source>
        <dbReference type="ARBA" id="ARBA00022448"/>
    </source>
</evidence>
<keyword evidence="6 10" id="KW-1133">Transmembrane helix</keyword>
<dbReference type="Pfam" id="PF02133">
    <property type="entry name" value="Transp_cyt_pur"/>
    <property type="match status" value="1"/>
</dbReference>
<feature type="transmembrane region" description="Helical" evidence="10">
    <location>
        <begin position="461"/>
        <end position="485"/>
    </location>
</feature>
<dbReference type="AlphaFoldDB" id="A0A8H3EZ67"/>
<evidence type="ECO:0000313" key="11">
    <source>
        <dbReference type="EMBL" id="CAF9912962.1"/>
    </source>
</evidence>
<evidence type="ECO:0008006" key="13">
    <source>
        <dbReference type="Google" id="ProtNLM"/>
    </source>
</evidence>
<comment type="similarity">
    <text evidence="2 8">Belongs to the purine-cytosine permease (2.A.39) family.</text>
</comment>
<feature type="transmembrane region" description="Helical" evidence="10">
    <location>
        <begin position="85"/>
        <end position="108"/>
    </location>
</feature>
<reference evidence="11" key="1">
    <citation type="submission" date="2021-03" db="EMBL/GenBank/DDBJ databases">
        <authorList>
            <person name="Tagirdzhanova G."/>
        </authorList>
    </citation>
    <scope>NUCLEOTIDE SEQUENCE</scope>
</reference>
<organism evidence="11 12">
    <name type="scientific">Heterodermia speciosa</name>
    <dbReference type="NCBI Taxonomy" id="116794"/>
    <lineage>
        <taxon>Eukaryota</taxon>
        <taxon>Fungi</taxon>
        <taxon>Dikarya</taxon>
        <taxon>Ascomycota</taxon>
        <taxon>Pezizomycotina</taxon>
        <taxon>Lecanoromycetes</taxon>
        <taxon>OSLEUM clade</taxon>
        <taxon>Lecanoromycetidae</taxon>
        <taxon>Caliciales</taxon>
        <taxon>Physciaceae</taxon>
        <taxon>Heterodermia</taxon>
    </lineage>
</organism>
<proteinExistence type="inferred from homology"/>
<dbReference type="InterPro" id="IPR001248">
    <property type="entry name" value="Pur-cyt_permease"/>
</dbReference>
<gene>
    <name evidence="11" type="ORF">HETSPECPRED_001274</name>
</gene>
<protein>
    <recommendedName>
        <fullName evidence="13">Purine-cytosine permease</fullName>
    </recommendedName>
</protein>
<feature type="transmembrane region" description="Helical" evidence="10">
    <location>
        <begin position="120"/>
        <end position="143"/>
    </location>
</feature>
<keyword evidence="4" id="KW-0597">Phosphoprotein</keyword>
<dbReference type="InterPro" id="IPR026030">
    <property type="entry name" value="Pur-cyt_permease_Fcy2/21/22"/>
</dbReference>
<feature type="transmembrane region" description="Helical" evidence="10">
    <location>
        <begin position="266"/>
        <end position="288"/>
    </location>
</feature>
<dbReference type="GO" id="GO:0022857">
    <property type="term" value="F:transmembrane transporter activity"/>
    <property type="evidence" value="ECO:0007669"/>
    <property type="project" value="InterPro"/>
</dbReference>
<evidence type="ECO:0000256" key="6">
    <source>
        <dbReference type="ARBA" id="ARBA00022989"/>
    </source>
</evidence>